<dbReference type="InterPro" id="IPR050508">
    <property type="entry name" value="Methyltransf_Superfamily"/>
</dbReference>
<dbReference type="CDD" id="cd02440">
    <property type="entry name" value="AdoMet_MTases"/>
    <property type="match status" value="1"/>
</dbReference>
<feature type="domain" description="Methyltransferase" evidence="1">
    <location>
        <begin position="98"/>
        <end position="188"/>
    </location>
</feature>
<gene>
    <name evidence="2" type="ORF">E0H92_03035</name>
</gene>
<dbReference type="PANTHER" id="PTHR42912">
    <property type="entry name" value="METHYLTRANSFERASE"/>
    <property type="match status" value="1"/>
</dbReference>
<organism evidence="2 3">
    <name type="scientific">Kribbella speibonae</name>
    <dbReference type="NCBI Taxonomy" id="1572660"/>
    <lineage>
        <taxon>Bacteria</taxon>
        <taxon>Bacillati</taxon>
        <taxon>Actinomycetota</taxon>
        <taxon>Actinomycetes</taxon>
        <taxon>Propionibacteriales</taxon>
        <taxon>Kribbellaceae</taxon>
        <taxon>Kribbella</taxon>
    </lineage>
</organism>
<protein>
    <submittedName>
        <fullName evidence="2">Class I SAM-dependent methyltransferase</fullName>
    </submittedName>
</protein>
<dbReference type="InterPro" id="IPR041698">
    <property type="entry name" value="Methyltransf_25"/>
</dbReference>
<reference evidence="2 3" key="1">
    <citation type="submission" date="2019-02" db="EMBL/GenBank/DDBJ databases">
        <title>Kribbella capetownensis sp. nov. and Kribbella speibonae sp. nov., isolated from soil.</title>
        <authorList>
            <person name="Curtis S.M."/>
            <person name="Norton I."/>
            <person name="Everest G.J."/>
            <person name="Meyers P.R."/>
        </authorList>
    </citation>
    <scope>NUCLEOTIDE SEQUENCE [LARGE SCALE GENOMIC DNA]</scope>
    <source>
        <strain evidence="2 3">YM55</strain>
    </source>
</reference>
<proteinExistence type="predicted"/>
<dbReference type="GO" id="GO:0008168">
    <property type="term" value="F:methyltransferase activity"/>
    <property type="evidence" value="ECO:0007669"/>
    <property type="project" value="UniProtKB-KW"/>
</dbReference>
<keyword evidence="2" id="KW-0808">Transferase</keyword>
<accession>A0A4R0J2E5</accession>
<dbReference type="EMBL" id="SJKC01000001">
    <property type="protein sequence ID" value="TCC40683.1"/>
    <property type="molecule type" value="Genomic_DNA"/>
</dbReference>
<sequence>MRGRRSRCGASWPLHPCGEVPCRVPRSRRWITRQDLGLKKLSPAGFRVGRVTDFLADISSSYDNVAVSYAELVVTGADWEDAAFDLLTELLPGDSRAVLDVGCGPGRTTGLLAARELQVVGIDLSPGMIEVARRDRPELSFRVGSMTALDVPDDSVAGVVSWWSIIHLPRDVVPQAFAEFHRVLANGGVLLMGFHVGEESTHKTSGYGGHPMNIYVHRWTAPALTEIAVAAGFTPYLDPEIPEDRLFFRK</sequence>
<evidence type="ECO:0000313" key="3">
    <source>
        <dbReference type="Proteomes" id="UP000294225"/>
    </source>
</evidence>
<dbReference type="SUPFAM" id="SSF53335">
    <property type="entry name" value="S-adenosyl-L-methionine-dependent methyltransferases"/>
    <property type="match status" value="1"/>
</dbReference>
<dbReference type="Gene3D" id="3.40.50.150">
    <property type="entry name" value="Vaccinia Virus protein VP39"/>
    <property type="match status" value="1"/>
</dbReference>
<dbReference type="AlphaFoldDB" id="A0A4R0J2E5"/>
<dbReference type="Pfam" id="PF13649">
    <property type="entry name" value="Methyltransf_25"/>
    <property type="match status" value="1"/>
</dbReference>
<comment type="caution">
    <text evidence="2">The sequence shown here is derived from an EMBL/GenBank/DDBJ whole genome shotgun (WGS) entry which is preliminary data.</text>
</comment>
<evidence type="ECO:0000313" key="2">
    <source>
        <dbReference type="EMBL" id="TCC40683.1"/>
    </source>
</evidence>
<name>A0A4R0J2E5_9ACTN</name>
<dbReference type="Proteomes" id="UP000294225">
    <property type="component" value="Unassembled WGS sequence"/>
</dbReference>
<evidence type="ECO:0000259" key="1">
    <source>
        <dbReference type="Pfam" id="PF13649"/>
    </source>
</evidence>
<keyword evidence="2" id="KW-0489">Methyltransferase</keyword>
<dbReference type="GO" id="GO:0032259">
    <property type="term" value="P:methylation"/>
    <property type="evidence" value="ECO:0007669"/>
    <property type="project" value="UniProtKB-KW"/>
</dbReference>
<dbReference type="InterPro" id="IPR029063">
    <property type="entry name" value="SAM-dependent_MTases_sf"/>
</dbReference>